<dbReference type="Gene3D" id="3.30.200.20">
    <property type="entry name" value="Phosphorylase Kinase, domain 1"/>
    <property type="match status" value="1"/>
</dbReference>
<keyword evidence="2" id="KW-0472">Membrane</keyword>
<dbReference type="EMBL" id="NHOQ01002355">
    <property type="protein sequence ID" value="PWA18142.1"/>
    <property type="molecule type" value="Genomic_DNA"/>
</dbReference>
<evidence type="ECO:0000256" key="2">
    <source>
        <dbReference type="SAM" id="Phobius"/>
    </source>
</evidence>
<name>A0A315VG94_GAMAF</name>
<dbReference type="Proteomes" id="UP000250572">
    <property type="component" value="Unassembled WGS sequence"/>
</dbReference>
<gene>
    <name evidence="3" type="ORF">CCH79_00004192</name>
</gene>
<proteinExistence type="predicted"/>
<organism evidence="3 4">
    <name type="scientific">Gambusia affinis</name>
    <name type="common">Western mosquitofish</name>
    <name type="synonym">Heterandria affinis</name>
    <dbReference type="NCBI Taxonomy" id="33528"/>
    <lineage>
        <taxon>Eukaryota</taxon>
        <taxon>Metazoa</taxon>
        <taxon>Chordata</taxon>
        <taxon>Craniata</taxon>
        <taxon>Vertebrata</taxon>
        <taxon>Euteleostomi</taxon>
        <taxon>Actinopterygii</taxon>
        <taxon>Neopterygii</taxon>
        <taxon>Teleostei</taxon>
        <taxon>Neoteleostei</taxon>
        <taxon>Acanthomorphata</taxon>
        <taxon>Ovalentaria</taxon>
        <taxon>Atherinomorphae</taxon>
        <taxon>Cyprinodontiformes</taxon>
        <taxon>Poeciliidae</taxon>
        <taxon>Poeciliinae</taxon>
        <taxon>Gambusia</taxon>
    </lineage>
</organism>
<feature type="transmembrane region" description="Helical" evidence="2">
    <location>
        <begin position="188"/>
        <end position="208"/>
    </location>
</feature>
<evidence type="ECO:0000313" key="3">
    <source>
        <dbReference type="EMBL" id="PWA18142.1"/>
    </source>
</evidence>
<protein>
    <submittedName>
        <fullName evidence="3">Uncharacterized protein</fullName>
    </submittedName>
</protein>
<keyword evidence="4" id="KW-1185">Reference proteome</keyword>
<feature type="region of interest" description="Disordered" evidence="1">
    <location>
        <begin position="358"/>
        <end position="398"/>
    </location>
</feature>
<sequence>MTAYMRSRSSLLSLSMQLPSLKSSLLLFSARTLAAELQSSEHGSASWANTKYCLIAKWKETALLLCAVNALCSDDDANQKCVSSWEICIKKDRHGKRCMVYVFIRSVTSQHNGTYTCKNSGGSKSVDVHVMAESFLSSQLPDQFVITQNSSCLPATVSYHPVLQRCYWEAPDGTYQSSDGHLLMPLKIGIVVLLLTLALVSVMLVYYIKKKKPQYKPQLQMIQMVGPNDNDYIYINFKDFNYDKKWEFPRENLELATDDYIPMHGITTRGQEDIAVITFSSNDMEDPEMYENEADQMEQQALTFDDLLSFAFQVAKGMEFLSAKNLYQIMQDQDFSDYQNASTIGDVSALVKESESKTAAANDYCKANQREESQAEALKSEAAGEDEEKEPLNPSNGE</sequence>
<keyword evidence="2" id="KW-0812">Transmembrane</keyword>
<keyword evidence="2" id="KW-1133">Transmembrane helix</keyword>
<reference evidence="3 4" key="1">
    <citation type="journal article" date="2018" name="G3 (Bethesda)">
        <title>A High-Quality Reference Genome for the Invasive Mosquitofish Gambusia affinis Using a Chicago Library.</title>
        <authorList>
            <person name="Hoffberg S.L."/>
            <person name="Troendle N.J."/>
            <person name="Glenn T.C."/>
            <person name="Mahmud O."/>
            <person name="Louha S."/>
            <person name="Chalopin D."/>
            <person name="Bennetzen J.L."/>
            <person name="Mauricio R."/>
        </authorList>
    </citation>
    <scope>NUCLEOTIDE SEQUENCE [LARGE SCALE GENOMIC DNA]</scope>
    <source>
        <strain evidence="3">NE01/NJP1002.9</strain>
        <tissue evidence="3">Muscle</tissue>
    </source>
</reference>
<evidence type="ECO:0000313" key="4">
    <source>
        <dbReference type="Proteomes" id="UP000250572"/>
    </source>
</evidence>
<accession>A0A315VG94</accession>
<comment type="caution">
    <text evidence="3">The sequence shown here is derived from an EMBL/GenBank/DDBJ whole genome shotgun (WGS) entry which is preliminary data.</text>
</comment>
<evidence type="ECO:0000256" key="1">
    <source>
        <dbReference type="SAM" id="MobiDB-lite"/>
    </source>
</evidence>
<dbReference type="AlphaFoldDB" id="A0A315VG94"/>